<evidence type="ECO:0000313" key="1">
    <source>
        <dbReference type="EMBL" id="MEU1957247.1"/>
    </source>
</evidence>
<reference evidence="1 2" key="1">
    <citation type="submission" date="2024-06" db="EMBL/GenBank/DDBJ databases">
        <title>The Natural Products Discovery Center: Release of the First 8490 Sequenced Strains for Exploring Actinobacteria Biosynthetic Diversity.</title>
        <authorList>
            <person name="Kalkreuter E."/>
            <person name="Kautsar S.A."/>
            <person name="Yang D."/>
            <person name="Bader C.D."/>
            <person name="Teijaro C.N."/>
            <person name="Fluegel L."/>
            <person name="Davis C.M."/>
            <person name="Simpson J.R."/>
            <person name="Lauterbach L."/>
            <person name="Steele A.D."/>
            <person name="Gui C."/>
            <person name="Meng S."/>
            <person name="Li G."/>
            <person name="Viehrig K."/>
            <person name="Ye F."/>
            <person name="Su P."/>
            <person name="Kiefer A.F."/>
            <person name="Nichols A."/>
            <person name="Cepeda A.J."/>
            <person name="Yan W."/>
            <person name="Fan B."/>
            <person name="Jiang Y."/>
            <person name="Adhikari A."/>
            <person name="Zheng C.-J."/>
            <person name="Schuster L."/>
            <person name="Cowan T.M."/>
            <person name="Smanski M.J."/>
            <person name="Chevrette M.G."/>
            <person name="De Carvalho L.P.S."/>
            <person name="Shen B."/>
        </authorList>
    </citation>
    <scope>NUCLEOTIDE SEQUENCE [LARGE SCALE GENOMIC DNA]</scope>
    <source>
        <strain evidence="1 2">NPDC019708</strain>
    </source>
</reference>
<evidence type="ECO:0000313" key="2">
    <source>
        <dbReference type="Proteomes" id="UP001550628"/>
    </source>
</evidence>
<sequence length="69" mass="7677">MDDTDRISKLHAIMRLLAELDDQKHPVLDEVIPQVRAILHDALRHIDLHYPQVPGPTASASTTTATLDV</sequence>
<dbReference type="EMBL" id="JBEYBF010000059">
    <property type="protein sequence ID" value="MEU1957247.1"/>
    <property type="molecule type" value="Genomic_DNA"/>
</dbReference>
<comment type="caution">
    <text evidence="1">The sequence shown here is derived from an EMBL/GenBank/DDBJ whole genome shotgun (WGS) entry which is preliminary data.</text>
</comment>
<gene>
    <name evidence="1" type="ORF">ABZ510_36030</name>
</gene>
<keyword evidence="2" id="KW-1185">Reference proteome</keyword>
<dbReference type="RefSeq" id="WP_356960149.1">
    <property type="nucleotide sequence ID" value="NZ_JBEYBD010000047.1"/>
</dbReference>
<proteinExistence type="predicted"/>
<organism evidence="1 2">
    <name type="scientific">Nocardia rhamnosiphila</name>
    <dbReference type="NCBI Taxonomy" id="426716"/>
    <lineage>
        <taxon>Bacteria</taxon>
        <taxon>Bacillati</taxon>
        <taxon>Actinomycetota</taxon>
        <taxon>Actinomycetes</taxon>
        <taxon>Mycobacteriales</taxon>
        <taxon>Nocardiaceae</taxon>
        <taxon>Nocardia</taxon>
    </lineage>
</organism>
<dbReference type="Proteomes" id="UP001550628">
    <property type="component" value="Unassembled WGS sequence"/>
</dbReference>
<protein>
    <submittedName>
        <fullName evidence="1">Uncharacterized protein</fullName>
    </submittedName>
</protein>
<name>A0ABV2X265_9NOCA</name>
<accession>A0ABV2X265</accession>